<dbReference type="GO" id="GO:0032259">
    <property type="term" value="P:methylation"/>
    <property type="evidence" value="ECO:0007669"/>
    <property type="project" value="UniProtKB-KW"/>
</dbReference>
<dbReference type="GO" id="GO:0008033">
    <property type="term" value="P:tRNA processing"/>
    <property type="evidence" value="ECO:0007669"/>
    <property type="project" value="UniProtKB-UniRule"/>
</dbReference>
<dbReference type="InterPro" id="IPR050210">
    <property type="entry name" value="tRNA_Adenine-N(6)_MTase"/>
</dbReference>
<dbReference type="RefSeq" id="WP_184133703.1">
    <property type="nucleotide sequence ID" value="NZ_JACHKT010000011.1"/>
</dbReference>
<keyword evidence="9" id="KW-1185">Reference proteome</keyword>
<keyword evidence="1 6" id="KW-0963">Cytoplasm</keyword>
<dbReference type="PANTHER" id="PTHR47739">
    <property type="entry name" value="TRNA1(VAL) (ADENINE(37)-N6)-METHYLTRANSFERASE"/>
    <property type="match status" value="1"/>
</dbReference>
<dbReference type="Proteomes" id="UP000524404">
    <property type="component" value="Unassembled WGS sequence"/>
</dbReference>
<evidence type="ECO:0000256" key="3">
    <source>
        <dbReference type="ARBA" id="ARBA00022679"/>
    </source>
</evidence>
<dbReference type="EMBL" id="JACHKT010000011">
    <property type="protein sequence ID" value="MBB6003311.1"/>
    <property type="molecule type" value="Genomic_DNA"/>
</dbReference>
<evidence type="ECO:0000256" key="6">
    <source>
        <dbReference type="HAMAP-Rule" id="MF_01872"/>
    </source>
</evidence>
<dbReference type="PROSITE" id="PS00092">
    <property type="entry name" value="N6_MTASE"/>
    <property type="match status" value="1"/>
</dbReference>
<accession>A0A841EV33</accession>
<feature type="domain" description="Methyltransferase small" evidence="7">
    <location>
        <begin position="39"/>
        <end position="124"/>
    </location>
</feature>
<keyword evidence="3 6" id="KW-0808">Transferase</keyword>
<evidence type="ECO:0000256" key="1">
    <source>
        <dbReference type="ARBA" id="ARBA00022490"/>
    </source>
</evidence>
<reference evidence="8 9" key="1">
    <citation type="submission" date="2020-08" db="EMBL/GenBank/DDBJ databases">
        <title>Functional genomics of gut bacteria from endangered species of beetles.</title>
        <authorList>
            <person name="Carlos-Shanley C."/>
        </authorList>
    </citation>
    <scope>NUCLEOTIDE SEQUENCE [LARGE SCALE GENOMIC DNA]</scope>
    <source>
        <strain evidence="8 9">S00070</strain>
    </source>
</reference>
<dbReference type="Gene3D" id="3.40.50.150">
    <property type="entry name" value="Vaccinia Virus protein VP39"/>
    <property type="match status" value="1"/>
</dbReference>
<evidence type="ECO:0000313" key="8">
    <source>
        <dbReference type="EMBL" id="MBB6003311.1"/>
    </source>
</evidence>
<evidence type="ECO:0000256" key="2">
    <source>
        <dbReference type="ARBA" id="ARBA00022603"/>
    </source>
</evidence>
<dbReference type="AlphaFoldDB" id="A0A841EV33"/>
<comment type="subcellular location">
    <subcellularLocation>
        <location evidence="6">Cytoplasm</location>
    </subcellularLocation>
</comment>
<protein>
    <recommendedName>
        <fullName evidence="6">tRNA1(Val) (adenine(37)-N6)-methyltransferase</fullName>
        <ecNumber evidence="6">2.1.1.223</ecNumber>
    </recommendedName>
    <alternativeName>
        <fullName evidence="6">tRNA m6A37 methyltransferase</fullName>
    </alternativeName>
</protein>
<dbReference type="EC" id="2.1.1.223" evidence="6"/>
<keyword evidence="5 6" id="KW-0819">tRNA processing</keyword>
<comment type="caution">
    <text evidence="8">The sequence shown here is derived from an EMBL/GenBank/DDBJ whole genome shotgun (WGS) entry which is preliminary data.</text>
</comment>
<dbReference type="GO" id="GO:0005737">
    <property type="term" value="C:cytoplasm"/>
    <property type="evidence" value="ECO:0007669"/>
    <property type="project" value="UniProtKB-SubCell"/>
</dbReference>
<evidence type="ECO:0000256" key="4">
    <source>
        <dbReference type="ARBA" id="ARBA00022691"/>
    </source>
</evidence>
<dbReference type="Pfam" id="PF05175">
    <property type="entry name" value="MTS"/>
    <property type="match status" value="1"/>
</dbReference>
<keyword evidence="2 6" id="KW-0489">Methyltransferase</keyword>
<dbReference type="InterPro" id="IPR007848">
    <property type="entry name" value="Small_mtfrase_dom"/>
</dbReference>
<dbReference type="GO" id="GO:0016430">
    <property type="term" value="F:tRNA (adenine-N6)-methyltransferase activity"/>
    <property type="evidence" value="ECO:0007669"/>
    <property type="project" value="UniProtKB-UniRule"/>
</dbReference>
<dbReference type="PANTHER" id="PTHR47739:SF1">
    <property type="entry name" value="TRNA1(VAL) (ADENINE(37)-N6)-METHYLTRANSFERASE"/>
    <property type="match status" value="1"/>
</dbReference>
<name>A0A841EV33_9BACT</name>
<organism evidence="8 9">
    <name type="scientific">Arcicella rosea</name>
    <dbReference type="NCBI Taxonomy" id="502909"/>
    <lineage>
        <taxon>Bacteria</taxon>
        <taxon>Pseudomonadati</taxon>
        <taxon>Bacteroidota</taxon>
        <taxon>Cytophagia</taxon>
        <taxon>Cytophagales</taxon>
        <taxon>Flectobacillaceae</taxon>
        <taxon>Arcicella</taxon>
    </lineage>
</organism>
<evidence type="ECO:0000259" key="7">
    <source>
        <dbReference type="Pfam" id="PF05175"/>
    </source>
</evidence>
<comment type="similarity">
    <text evidence="6">Belongs to the methyltransferase superfamily. tRNA (adenine-N(6)-)-methyltransferase family.</text>
</comment>
<evidence type="ECO:0000313" key="9">
    <source>
        <dbReference type="Proteomes" id="UP000524404"/>
    </source>
</evidence>
<dbReference type="InterPro" id="IPR002052">
    <property type="entry name" value="DNA_methylase_N6_adenine_CS"/>
</dbReference>
<evidence type="ECO:0000256" key="5">
    <source>
        <dbReference type="ARBA" id="ARBA00022694"/>
    </source>
</evidence>
<keyword evidence="4 6" id="KW-0949">S-adenosyl-L-methionine</keyword>
<dbReference type="InterPro" id="IPR022882">
    <property type="entry name" value="tRNA_adenine-N6_MeTrfase"/>
</dbReference>
<proteinExistence type="inferred from homology"/>
<comment type="function">
    <text evidence="6">Specifically methylates the adenine in position 37 of tRNA(1)(Val) (anticodon cmo5UAC).</text>
</comment>
<dbReference type="HAMAP" id="MF_01872">
    <property type="entry name" value="tRNA_methyltr_YfiC"/>
    <property type="match status" value="1"/>
</dbReference>
<dbReference type="GO" id="GO:0003676">
    <property type="term" value="F:nucleic acid binding"/>
    <property type="evidence" value="ECO:0007669"/>
    <property type="project" value="InterPro"/>
</dbReference>
<gene>
    <name evidence="8" type="ORF">HNP25_001964</name>
</gene>
<comment type="catalytic activity">
    <reaction evidence="6">
        <text>adenosine(37) in tRNA1(Val) + S-adenosyl-L-methionine = N(6)-methyladenosine(37) in tRNA1(Val) + S-adenosyl-L-homocysteine + H(+)</text>
        <dbReference type="Rhea" id="RHEA:43160"/>
        <dbReference type="Rhea" id="RHEA-COMP:10369"/>
        <dbReference type="Rhea" id="RHEA-COMP:10370"/>
        <dbReference type="ChEBI" id="CHEBI:15378"/>
        <dbReference type="ChEBI" id="CHEBI:57856"/>
        <dbReference type="ChEBI" id="CHEBI:59789"/>
        <dbReference type="ChEBI" id="CHEBI:74411"/>
        <dbReference type="ChEBI" id="CHEBI:74449"/>
        <dbReference type="EC" id="2.1.1.223"/>
    </reaction>
</comment>
<sequence>MSKSINGFQFKQFMIHQDQTAMKVSTDACILGAYTSLENTTKVLDIGTGTGLIALMLAQRSEAKISAVELDEKAYQQAVENVQNSIFKEQITVFHQSIQDFAENNKDLSFELIVSNPPFFQNHLKSVQENRNKALHTDTLSFEDLLASVMALLSTEGRFVVLLPAYESTVLENLALQKGLYPNKKLLIRHRDGSKILRIITTFGFAEQETIQEDLLIRKLDESYTTQFATLLKEYYLIF</sequence>
<dbReference type="InterPro" id="IPR029063">
    <property type="entry name" value="SAM-dependent_MTases_sf"/>
</dbReference>
<dbReference type="CDD" id="cd02440">
    <property type="entry name" value="AdoMet_MTases"/>
    <property type="match status" value="1"/>
</dbReference>
<dbReference type="SUPFAM" id="SSF53335">
    <property type="entry name" value="S-adenosyl-L-methionine-dependent methyltransferases"/>
    <property type="match status" value="1"/>
</dbReference>